<gene>
    <name evidence="2" type="ORF">BJ508DRAFT_419058</name>
</gene>
<feature type="region of interest" description="Disordered" evidence="1">
    <location>
        <begin position="35"/>
        <end position="57"/>
    </location>
</feature>
<organism evidence="2 3">
    <name type="scientific">Ascobolus immersus RN42</name>
    <dbReference type="NCBI Taxonomy" id="1160509"/>
    <lineage>
        <taxon>Eukaryota</taxon>
        <taxon>Fungi</taxon>
        <taxon>Dikarya</taxon>
        <taxon>Ascomycota</taxon>
        <taxon>Pezizomycotina</taxon>
        <taxon>Pezizomycetes</taxon>
        <taxon>Pezizales</taxon>
        <taxon>Ascobolaceae</taxon>
        <taxon>Ascobolus</taxon>
    </lineage>
</organism>
<keyword evidence="3" id="KW-1185">Reference proteome</keyword>
<dbReference type="Proteomes" id="UP000275078">
    <property type="component" value="Unassembled WGS sequence"/>
</dbReference>
<protein>
    <submittedName>
        <fullName evidence="2">Uncharacterized protein</fullName>
    </submittedName>
</protein>
<feature type="region of interest" description="Disordered" evidence="1">
    <location>
        <begin position="72"/>
        <end position="120"/>
    </location>
</feature>
<evidence type="ECO:0000313" key="3">
    <source>
        <dbReference type="Proteomes" id="UP000275078"/>
    </source>
</evidence>
<evidence type="ECO:0000256" key="1">
    <source>
        <dbReference type="SAM" id="MobiDB-lite"/>
    </source>
</evidence>
<dbReference type="EMBL" id="ML119822">
    <property type="protein sequence ID" value="RPA73423.1"/>
    <property type="molecule type" value="Genomic_DNA"/>
</dbReference>
<evidence type="ECO:0000313" key="2">
    <source>
        <dbReference type="EMBL" id="RPA73423.1"/>
    </source>
</evidence>
<accession>A0A3N4HHC1</accession>
<name>A0A3N4HHC1_ASCIM</name>
<reference evidence="2 3" key="1">
    <citation type="journal article" date="2018" name="Nat. Ecol. Evol.">
        <title>Pezizomycetes genomes reveal the molecular basis of ectomycorrhizal truffle lifestyle.</title>
        <authorList>
            <person name="Murat C."/>
            <person name="Payen T."/>
            <person name="Noel B."/>
            <person name="Kuo A."/>
            <person name="Morin E."/>
            <person name="Chen J."/>
            <person name="Kohler A."/>
            <person name="Krizsan K."/>
            <person name="Balestrini R."/>
            <person name="Da Silva C."/>
            <person name="Montanini B."/>
            <person name="Hainaut M."/>
            <person name="Levati E."/>
            <person name="Barry K.W."/>
            <person name="Belfiori B."/>
            <person name="Cichocki N."/>
            <person name="Clum A."/>
            <person name="Dockter R.B."/>
            <person name="Fauchery L."/>
            <person name="Guy J."/>
            <person name="Iotti M."/>
            <person name="Le Tacon F."/>
            <person name="Lindquist E.A."/>
            <person name="Lipzen A."/>
            <person name="Malagnac F."/>
            <person name="Mello A."/>
            <person name="Molinier V."/>
            <person name="Miyauchi S."/>
            <person name="Poulain J."/>
            <person name="Riccioni C."/>
            <person name="Rubini A."/>
            <person name="Sitrit Y."/>
            <person name="Splivallo R."/>
            <person name="Traeger S."/>
            <person name="Wang M."/>
            <person name="Zifcakova L."/>
            <person name="Wipf D."/>
            <person name="Zambonelli A."/>
            <person name="Paolocci F."/>
            <person name="Nowrousian M."/>
            <person name="Ottonello S."/>
            <person name="Baldrian P."/>
            <person name="Spatafora J.W."/>
            <person name="Henrissat B."/>
            <person name="Nagy L.G."/>
            <person name="Aury J.M."/>
            <person name="Wincker P."/>
            <person name="Grigoriev I.V."/>
            <person name="Bonfante P."/>
            <person name="Martin F.M."/>
        </authorList>
    </citation>
    <scope>NUCLEOTIDE SEQUENCE [LARGE SCALE GENOMIC DNA]</scope>
    <source>
        <strain evidence="2 3">RN42</strain>
    </source>
</reference>
<dbReference type="AlphaFoldDB" id="A0A3N4HHC1"/>
<sequence>MYQQQANSREVGWRKEVLALPRVLDYLDARSISTRKRSSKDIPTKRRSRNRLAPDVTHALPTVEISCNEYSEPDKAEASPVAHASPSETQQWIRREKKSREAGPQALGKSTAPRHERAVRPPLCSSSLVYTASDEQSTWGLDRKRDKYKRLHRSHFDDDSAERDYNCGGKRSALATGYEWRCLVENLKPRARGQGSTDVPHELNSELLDVHRGDEEARKCSTRREKRTVTGRHALSISTRAEIPGPEILMELRGGPRSEELIQASSNEKVEGDLRMGTKRASGTSSGGLFELPDYGQDHFKVMPGQRQLEPVAAISGYGIPLHPPPGLLVQNPLSIQHAHSNLSHHESSQPDPIAPRQSLSNHLFYSHRVFEPDILRRVPSKPPKRSDVGVDNVSLFQNYEPHFGAQYRSELEVVPEPRLQPRALYHPEQLPTPSGRIIAVHSRDCLGSDDKLVALSPQSFTQQAQALNTGLVPYYSGIQSSGSSRQINGNIAGSMQEVHAATYINNIHYHVHVTPSHGHVHSCCGVEHASQAYHDSYRQAGPCY</sequence>
<proteinExistence type="predicted"/>